<keyword evidence="6" id="KW-0969">Cilium</keyword>
<dbReference type="RefSeq" id="WP_173634512.1">
    <property type="nucleotide sequence ID" value="NZ_CP054212.1"/>
</dbReference>
<organism evidence="6 7">
    <name type="scientific">Paramixta manurensis</name>
    <dbReference type="NCBI Taxonomy" id="2740817"/>
    <lineage>
        <taxon>Bacteria</taxon>
        <taxon>Pseudomonadati</taxon>
        <taxon>Pseudomonadota</taxon>
        <taxon>Gammaproteobacteria</taxon>
        <taxon>Enterobacterales</taxon>
        <taxon>Erwiniaceae</taxon>
        <taxon>Paramixta</taxon>
    </lineage>
</organism>
<protein>
    <submittedName>
        <fullName evidence="6">Flagellar hook-length control protein FliK</fullName>
    </submittedName>
</protein>
<name>A0A6M8UIK2_9GAMM</name>
<accession>A0A6M8UIK2</accession>
<feature type="compositionally biased region" description="Basic and acidic residues" evidence="4">
    <location>
        <begin position="94"/>
        <end position="110"/>
    </location>
</feature>
<feature type="region of interest" description="Disordered" evidence="4">
    <location>
        <begin position="361"/>
        <end position="391"/>
    </location>
</feature>
<evidence type="ECO:0000313" key="7">
    <source>
        <dbReference type="Proteomes" id="UP000505325"/>
    </source>
</evidence>
<dbReference type="GO" id="GO:0044780">
    <property type="term" value="P:bacterial-type flagellum assembly"/>
    <property type="evidence" value="ECO:0007669"/>
    <property type="project" value="InterPro"/>
</dbReference>
<dbReference type="PANTHER" id="PTHR37533">
    <property type="entry name" value="FLAGELLAR HOOK-LENGTH CONTROL PROTEIN"/>
    <property type="match status" value="1"/>
</dbReference>
<feature type="domain" description="Flagellar hook-length control protein-like C-terminal" evidence="5">
    <location>
        <begin position="283"/>
        <end position="365"/>
    </location>
</feature>
<dbReference type="InterPro" id="IPR001635">
    <property type="entry name" value="Flag_hook_Flik"/>
</dbReference>
<keyword evidence="6" id="KW-0282">Flagellum</keyword>
<dbReference type="InterPro" id="IPR021136">
    <property type="entry name" value="Flagellar_hook_control-like_C"/>
</dbReference>
<dbReference type="Proteomes" id="UP000505325">
    <property type="component" value="Chromosome"/>
</dbReference>
<dbReference type="InterPro" id="IPR052563">
    <property type="entry name" value="FliK"/>
</dbReference>
<dbReference type="GO" id="GO:0009424">
    <property type="term" value="C:bacterial-type flagellum hook"/>
    <property type="evidence" value="ECO:0007669"/>
    <property type="project" value="InterPro"/>
</dbReference>
<evidence type="ECO:0000256" key="1">
    <source>
        <dbReference type="ARBA" id="ARBA00003944"/>
    </source>
</evidence>
<keyword evidence="7" id="KW-1185">Reference proteome</keyword>
<dbReference type="EMBL" id="CP054212">
    <property type="protein sequence ID" value="QKJ87580.1"/>
    <property type="molecule type" value="Genomic_DNA"/>
</dbReference>
<comment type="similarity">
    <text evidence="2">Belongs to the FliK family.</text>
</comment>
<dbReference type="PANTHER" id="PTHR37533:SF2">
    <property type="entry name" value="FLAGELLAR HOOK-LENGTH CONTROL PROTEIN"/>
    <property type="match status" value="1"/>
</dbReference>
<dbReference type="Gene3D" id="3.30.750.140">
    <property type="match status" value="1"/>
</dbReference>
<reference evidence="6 7" key="1">
    <citation type="submission" date="2020-06" db="EMBL/GenBank/DDBJ databases">
        <title>Genome sequence of Paramixta manurensis strain PD-1.</title>
        <authorList>
            <person name="Lee C.W."/>
            <person name="Kim J."/>
        </authorList>
    </citation>
    <scope>NUCLEOTIDE SEQUENCE [LARGE SCALE GENOMIC DNA]</scope>
    <source>
        <strain evidence="6 7">PD-1</strain>
    </source>
</reference>
<dbReference type="InterPro" id="IPR038610">
    <property type="entry name" value="FliK-like_C_sf"/>
</dbReference>
<evidence type="ECO:0000313" key="6">
    <source>
        <dbReference type="EMBL" id="QKJ87580.1"/>
    </source>
</evidence>
<evidence type="ECO:0000256" key="4">
    <source>
        <dbReference type="SAM" id="MobiDB-lite"/>
    </source>
</evidence>
<dbReference type="PRINTS" id="PR01007">
    <property type="entry name" value="FLGHOOKFLIK"/>
</dbReference>
<dbReference type="Pfam" id="PF02120">
    <property type="entry name" value="Flg_hook"/>
    <property type="match status" value="1"/>
</dbReference>
<gene>
    <name evidence="6" type="ORF">PMPD1_2639</name>
</gene>
<keyword evidence="3" id="KW-1005">Bacterial flagellum biogenesis</keyword>
<comment type="function">
    <text evidence="1">Controls the length of the flagellar hook.</text>
</comment>
<evidence type="ECO:0000256" key="3">
    <source>
        <dbReference type="ARBA" id="ARBA00022795"/>
    </source>
</evidence>
<dbReference type="AlphaFoldDB" id="A0A6M8UIK2"/>
<feature type="compositionally biased region" description="Polar residues" evidence="4">
    <location>
        <begin position="361"/>
        <end position="372"/>
    </location>
</feature>
<evidence type="ECO:0000259" key="5">
    <source>
        <dbReference type="Pfam" id="PF02120"/>
    </source>
</evidence>
<feature type="region of interest" description="Disordered" evidence="4">
    <location>
        <begin position="89"/>
        <end position="117"/>
    </location>
</feature>
<evidence type="ECO:0000256" key="2">
    <source>
        <dbReference type="ARBA" id="ARBA00009149"/>
    </source>
</evidence>
<dbReference type="KEGG" id="pmak:PMPD1_2639"/>
<proteinExistence type="inferred from homology"/>
<keyword evidence="6" id="KW-0966">Cell projection</keyword>
<sequence length="416" mass="42814">MINLPPLATLAGTDTGTDLSTGVESLSGADSTPQNFLTLLGNRLLSLAQTTNSPGQTADVTPGSAEKAAPEPTLGTLLAALSKPETLSALLTPEKAKDTTKSADDKEKPRTAALSDSDKQALQALFAMLPQAPLQPVAHSTVIKTGDTQGDANKPRNGGNALLTSALAQLGGGEGQSSPTPGLASEGKTRIDSASPIMPAAIAQNTASNSALNGTEDFHSALNALRHDDPKTAEPPTPPTVSPTLSASAPLIAPSASATAMTQPVAQLNAHLGSPEWQQALSQQVLMFSRNGQQNAELRLHPQDLGSIQISLKLDNDQAQLSMVSGHSQVRAALEAALPHLRTALAENGINLGQSSVSSDAFPQHQGFNGQQEPHRGHQGGTFSLTPESDNEITPIAVPTTLQARAADDGAVDIFA</sequence>
<dbReference type="CDD" id="cd17470">
    <property type="entry name" value="T3SS_Flik_C"/>
    <property type="match status" value="1"/>
</dbReference>